<evidence type="ECO:0000256" key="6">
    <source>
        <dbReference type="ARBA" id="ARBA00022490"/>
    </source>
</evidence>
<proteinExistence type="inferred from homology"/>
<dbReference type="SUPFAM" id="SSF54211">
    <property type="entry name" value="Ribosomal protein S5 domain 2-like"/>
    <property type="match status" value="1"/>
</dbReference>
<organism evidence="16">
    <name type="scientific">Candidatus Methanomethylicus mesodigestus</name>
    <dbReference type="NCBI Taxonomy" id="1867258"/>
    <lineage>
        <taxon>Archaea</taxon>
        <taxon>Thermoproteota</taxon>
        <taxon>Methanosuratincolia</taxon>
        <taxon>Candidatus Methanomethylicales</taxon>
        <taxon>Candidatus Methanomethylicaceae</taxon>
        <taxon>Candidatus Methanomethylicus</taxon>
    </lineage>
</organism>
<name>A0A7C3J4S3_9CREN</name>
<dbReference type="InterPro" id="IPR014721">
    <property type="entry name" value="Ribsml_uS5_D2-typ_fold_subgr"/>
</dbReference>
<keyword evidence="10 14" id="KW-0418">Kinase</keyword>
<dbReference type="HAMAP" id="MF_00370">
    <property type="entry name" value="Shik_kinase_arch"/>
    <property type="match status" value="1"/>
</dbReference>
<dbReference type="GO" id="GO:0005737">
    <property type="term" value="C:cytoplasm"/>
    <property type="evidence" value="ECO:0007669"/>
    <property type="project" value="UniProtKB-SubCell"/>
</dbReference>
<dbReference type="GO" id="GO:0009423">
    <property type="term" value="P:chorismate biosynthetic process"/>
    <property type="evidence" value="ECO:0007669"/>
    <property type="project" value="UniProtKB-UniRule"/>
</dbReference>
<evidence type="ECO:0000313" key="16">
    <source>
        <dbReference type="EMBL" id="HFK19818.1"/>
    </source>
</evidence>
<dbReference type="UniPathway" id="UPA00053">
    <property type="reaction ID" value="UER00088"/>
</dbReference>
<dbReference type="Gene3D" id="3.30.230.10">
    <property type="match status" value="1"/>
</dbReference>
<dbReference type="EMBL" id="DSTX01000001">
    <property type="protein sequence ID" value="HFK19818.1"/>
    <property type="molecule type" value="Genomic_DNA"/>
</dbReference>
<comment type="subcellular location">
    <subcellularLocation>
        <location evidence="1 14">Cytoplasm</location>
    </subcellularLocation>
</comment>
<keyword evidence="8 14" id="KW-0808">Transferase</keyword>
<evidence type="ECO:0000256" key="4">
    <source>
        <dbReference type="ARBA" id="ARBA00012154"/>
    </source>
</evidence>
<keyword evidence="6 14" id="KW-0963">Cytoplasm</keyword>
<accession>A0A7C3J4S3</accession>
<keyword evidence="11 14" id="KW-0067">ATP-binding</keyword>
<evidence type="ECO:0000256" key="5">
    <source>
        <dbReference type="ARBA" id="ARBA00013853"/>
    </source>
</evidence>
<evidence type="ECO:0000256" key="12">
    <source>
        <dbReference type="ARBA" id="ARBA00023141"/>
    </source>
</evidence>
<evidence type="ECO:0000256" key="1">
    <source>
        <dbReference type="ARBA" id="ARBA00004496"/>
    </source>
</evidence>
<dbReference type="InterPro" id="IPR006204">
    <property type="entry name" value="GHMP_kinase_N_dom"/>
</dbReference>
<evidence type="ECO:0000256" key="14">
    <source>
        <dbReference type="HAMAP-Rule" id="MF_00370"/>
    </source>
</evidence>
<feature type="domain" description="GHMP kinase N-terminal" evidence="15">
    <location>
        <begin position="58"/>
        <end position="145"/>
    </location>
</feature>
<dbReference type="PANTHER" id="PTHR20861">
    <property type="entry name" value="HOMOSERINE/4-DIPHOSPHOCYTIDYL-2-C-METHYL-D-ERYTHRITOL KINASE"/>
    <property type="match status" value="1"/>
</dbReference>
<evidence type="ECO:0000256" key="2">
    <source>
        <dbReference type="ARBA" id="ARBA00004842"/>
    </source>
</evidence>
<gene>
    <name evidence="14" type="primary">aroK</name>
    <name evidence="16" type="ORF">ENS19_00875</name>
</gene>
<comment type="caution">
    <text evidence="14">Lacks conserved residue(s) required for the propagation of feature annotation.</text>
</comment>
<evidence type="ECO:0000256" key="13">
    <source>
        <dbReference type="ARBA" id="ARBA00048567"/>
    </source>
</evidence>
<dbReference type="GO" id="GO:0005524">
    <property type="term" value="F:ATP binding"/>
    <property type="evidence" value="ECO:0007669"/>
    <property type="project" value="UniProtKB-UniRule"/>
</dbReference>
<reference evidence="16" key="1">
    <citation type="journal article" date="2020" name="mSystems">
        <title>Genome- and Community-Level Interaction Insights into Carbon Utilization and Element Cycling Functions of Hydrothermarchaeota in Hydrothermal Sediment.</title>
        <authorList>
            <person name="Zhou Z."/>
            <person name="Liu Y."/>
            <person name="Xu W."/>
            <person name="Pan J."/>
            <person name="Luo Z.H."/>
            <person name="Li M."/>
        </authorList>
    </citation>
    <scope>NUCLEOTIDE SEQUENCE [LARGE SCALE GENOMIC DNA]</scope>
    <source>
        <strain evidence="16">SpSt-468</strain>
    </source>
</reference>
<evidence type="ECO:0000256" key="9">
    <source>
        <dbReference type="ARBA" id="ARBA00022741"/>
    </source>
</evidence>
<dbReference type="InterPro" id="IPR010189">
    <property type="entry name" value="SK_arc"/>
</dbReference>
<comment type="catalytic activity">
    <reaction evidence="13 14">
        <text>shikimate + ATP = 3-phosphoshikimate + ADP + H(+)</text>
        <dbReference type="Rhea" id="RHEA:13121"/>
        <dbReference type="ChEBI" id="CHEBI:15378"/>
        <dbReference type="ChEBI" id="CHEBI:30616"/>
        <dbReference type="ChEBI" id="CHEBI:36208"/>
        <dbReference type="ChEBI" id="CHEBI:145989"/>
        <dbReference type="ChEBI" id="CHEBI:456216"/>
        <dbReference type="EC" id="2.7.1.71"/>
    </reaction>
</comment>
<evidence type="ECO:0000256" key="10">
    <source>
        <dbReference type="ARBA" id="ARBA00022777"/>
    </source>
</evidence>
<evidence type="ECO:0000256" key="3">
    <source>
        <dbReference type="ARBA" id="ARBA00010202"/>
    </source>
</evidence>
<keyword evidence="12 14" id="KW-0057">Aromatic amino acid biosynthesis</keyword>
<dbReference type="Pfam" id="PF00288">
    <property type="entry name" value="GHMP_kinases_N"/>
    <property type="match status" value="1"/>
</dbReference>
<dbReference type="PANTHER" id="PTHR20861:SF3">
    <property type="entry name" value="SHIKIMATE KINASE"/>
    <property type="match status" value="1"/>
</dbReference>
<dbReference type="GO" id="GO:0004765">
    <property type="term" value="F:shikimate kinase activity"/>
    <property type="evidence" value="ECO:0007669"/>
    <property type="project" value="UniProtKB-UniRule"/>
</dbReference>
<dbReference type="InterPro" id="IPR020568">
    <property type="entry name" value="Ribosomal_Su5_D2-typ_SF"/>
</dbReference>
<evidence type="ECO:0000256" key="11">
    <source>
        <dbReference type="ARBA" id="ARBA00022840"/>
    </source>
</evidence>
<evidence type="ECO:0000259" key="15">
    <source>
        <dbReference type="Pfam" id="PF00288"/>
    </source>
</evidence>
<dbReference type="GO" id="GO:0009073">
    <property type="term" value="P:aromatic amino acid family biosynthetic process"/>
    <property type="evidence" value="ECO:0007669"/>
    <property type="project" value="UniProtKB-KW"/>
</dbReference>
<dbReference type="AlphaFoldDB" id="A0A7C3J4S3"/>
<evidence type="ECO:0000256" key="7">
    <source>
        <dbReference type="ARBA" id="ARBA00022605"/>
    </source>
</evidence>
<keyword evidence="9 14" id="KW-0547">Nucleotide-binding</keyword>
<comment type="pathway">
    <text evidence="2 14">Metabolic intermediate biosynthesis; chorismate biosynthesis; chorismate from D-erythrose 4-phosphate and phosphoenolpyruvate: step 5/7.</text>
</comment>
<dbReference type="NCBIfam" id="TIGR01920">
    <property type="entry name" value="Shik_kin_archae"/>
    <property type="match status" value="1"/>
</dbReference>
<evidence type="ECO:0000256" key="8">
    <source>
        <dbReference type="ARBA" id="ARBA00022679"/>
    </source>
</evidence>
<dbReference type="EC" id="2.7.1.71" evidence="4 14"/>
<dbReference type="GO" id="GO:0008652">
    <property type="term" value="P:amino acid biosynthetic process"/>
    <property type="evidence" value="ECO:0007669"/>
    <property type="project" value="UniProtKB-KW"/>
</dbReference>
<sequence>MRGKGLAFGAATVVNAMPSGYGAALGVDLKTEAEVELVDGPEIEVEIKGDARESGTLAAEAFKITLERFGIRKGGRIKTESEIPIAVGMKSSSAAANAVMLATLDALGKKLGDIEVIKMGVEASIRAGVTVTGAFDDACASYLGGLHVTDNYGRRILKSIEVEPLSAVFLVPEGKRYSGQVDAQRLKAYARPTLLALDDALNGRHWQAMLLNGMVMARAFDADPMPMLMALKNGAMSAGFCGKGPAVCAIVGMESEGDVVDGWRELGWRIIRSRTNSSSARQGW</sequence>
<protein>
    <recommendedName>
        <fullName evidence="5 14">Shikimate kinase</fullName>
        <shortName evidence="14">SK</shortName>
        <ecNumber evidence="4 14">2.7.1.71</ecNumber>
    </recommendedName>
</protein>
<dbReference type="PIRSF" id="PIRSF005758">
    <property type="entry name" value="Shikimt_kin_arch"/>
    <property type="match status" value="1"/>
</dbReference>
<keyword evidence="7 14" id="KW-0028">Amino-acid biosynthesis</keyword>
<comment type="caution">
    <text evidence="16">The sequence shown here is derived from an EMBL/GenBank/DDBJ whole genome shotgun (WGS) entry which is preliminary data.</text>
</comment>
<comment type="similarity">
    <text evidence="3 14">Belongs to the GHMP kinase family. Archaeal shikimate kinase subfamily.</text>
</comment>